<comment type="caution">
    <text evidence="2">The sequence shown here is derived from an EMBL/GenBank/DDBJ whole genome shotgun (WGS) entry which is preliminary data.</text>
</comment>
<name>A0ABP7T7R1_9FLAO</name>
<evidence type="ECO:0000313" key="2">
    <source>
        <dbReference type="EMBL" id="GAA4022145.1"/>
    </source>
</evidence>
<keyword evidence="3" id="KW-1185">Reference proteome</keyword>
<reference evidence="3" key="1">
    <citation type="journal article" date="2019" name="Int. J. Syst. Evol. Microbiol.">
        <title>The Global Catalogue of Microorganisms (GCM) 10K type strain sequencing project: providing services to taxonomists for standard genome sequencing and annotation.</title>
        <authorList>
            <consortium name="The Broad Institute Genomics Platform"/>
            <consortium name="The Broad Institute Genome Sequencing Center for Infectious Disease"/>
            <person name="Wu L."/>
            <person name="Ma J."/>
        </authorList>
    </citation>
    <scope>NUCLEOTIDE SEQUENCE [LARGE SCALE GENOMIC DNA]</scope>
    <source>
        <strain evidence="3">JCM 17064</strain>
    </source>
</reference>
<proteinExistence type="predicted"/>
<protein>
    <submittedName>
        <fullName evidence="2">Uncharacterized protein</fullName>
    </submittedName>
</protein>
<evidence type="ECO:0000313" key="3">
    <source>
        <dbReference type="Proteomes" id="UP001500968"/>
    </source>
</evidence>
<feature type="transmembrane region" description="Helical" evidence="1">
    <location>
        <begin position="12"/>
        <end position="29"/>
    </location>
</feature>
<organism evidence="2 3">
    <name type="scientific">Flavobacterium cheonhonense</name>
    <dbReference type="NCBI Taxonomy" id="706185"/>
    <lineage>
        <taxon>Bacteria</taxon>
        <taxon>Pseudomonadati</taxon>
        <taxon>Bacteroidota</taxon>
        <taxon>Flavobacteriia</taxon>
        <taxon>Flavobacteriales</taxon>
        <taxon>Flavobacteriaceae</taxon>
        <taxon>Flavobacterium</taxon>
    </lineage>
</organism>
<evidence type="ECO:0000256" key="1">
    <source>
        <dbReference type="SAM" id="Phobius"/>
    </source>
</evidence>
<keyword evidence="1" id="KW-0812">Transmembrane</keyword>
<keyword evidence="1" id="KW-0472">Membrane</keyword>
<keyword evidence="1" id="KW-1133">Transmembrane helix</keyword>
<sequence>MEDNQNKKKSNPIYTVLMITVLVSLLWGVPSMIHGKGFLNGIIENIEALINFIILIIVGYVIYKIFSK</sequence>
<feature type="transmembrane region" description="Helical" evidence="1">
    <location>
        <begin position="49"/>
        <end position="66"/>
    </location>
</feature>
<accession>A0ABP7T7R1</accession>
<dbReference type="Proteomes" id="UP001500968">
    <property type="component" value="Unassembled WGS sequence"/>
</dbReference>
<dbReference type="RefSeq" id="WP_324690924.1">
    <property type="nucleotide sequence ID" value="NZ_BAABCR010000001.1"/>
</dbReference>
<dbReference type="EMBL" id="BAABCR010000001">
    <property type="protein sequence ID" value="GAA4022145.1"/>
    <property type="molecule type" value="Genomic_DNA"/>
</dbReference>
<gene>
    <name evidence="2" type="ORF">GCM10022386_01390</name>
</gene>